<dbReference type="InterPro" id="IPR050763">
    <property type="entry name" value="ABC_transporter_ATP-binding"/>
</dbReference>
<dbReference type="InterPro" id="IPR003593">
    <property type="entry name" value="AAA+_ATPase"/>
</dbReference>
<dbReference type="SUPFAM" id="SSF52540">
    <property type="entry name" value="P-loop containing nucleoside triphosphate hydrolases"/>
    <property type="match status" value="1"/>
</dbReference>
<reference evidence="6" key="1">
    <citation type="journal article" date="2020" name="mSystems">
        <title>Genome- and Community-Level Interaction Insights into Carbon Utilization and Element Cycling Functions of Hydrothermarchaeota in Hydrothermal Sediment.</title>
        <authorList>
            <person name="Zhou Z."/>
            <person name="Liu Y."/>
            <person name="Xu W."/>
            <person name="Pan J."/>
            <person name="Luo Z.H."/>
            <person name="Li M."/>
        </authorList>
    </citation>
    <scope>NUCLEOTIDE SEQUENCE [LARGE SCALE GENOMIC DNA]</scope>
    <source>
        <strain evidence="6">SpSt-1105</strain>
    </source>
</reference>
<dbReference type="InterPro" id="IPR027417">
    <property type="entry name" value="P-loop_NTPase"/>
</dbReference>
<keyword evidence="2" id="KW-0813">Transport</keyword>
<evidence type="ECO:0000259" key="5">
    <source>
        <dbReference type="PROSITE" id="PS50893"/>
    </source>
</evidence>
<evidence type="ECO:0000313" key="6">
    <source>
        <dbReference type="EMBL" id="HHQ50978.1"/>
    </source>
</evidence>
<evidence type="ECO:0000256" key="1">
    <source>
        <dbReference type="ARBA" id="ARBA00005417"/>
    </source>
</evidence>
<accession>A0A7J3Z898</accession>
<evidence type="ECO:0000256" key="4">
    <source>
        <dbReference type="ARBA" id="ARBA00022840"/>
    </source>
</evidence>
<gene>
    <name evidence="6" type="ORF">ENM66_06475</name>
</gene>
<dbReference type="SMART" id="SM00382">
    <property type="entry name" value="AAA"/>
    <property type="match status" value="1"/>
</dbReference>
<keyword evidence="4 6" id="KW-0067">ATP-binding</keyword>
<keyword evidence="3" id="KW-0547">Nucleotide-binding</keyword>
<feature type="domain" description="ABC transporter" evidence="5">
    <location>
        <begin position="37"/>
        <end position="257"/>
    </location>
</feature>
<organism evidence="6">
    <name type="scientific">Ignisphaera aggregans</name>
    <dbReference type="NCBI Taxonomy" id="334771"/>
    <lineage>
        <taxon>Archaea</taxon>
        <taxon>Thermoproteota</taxon>
        <taxon>Thermoprotei</taxon>
        <taxon>Desulfurococcales</taxon>
        <taxon>Desulfurococcaceae</taxon>
        <taxon>Ignisphaera</taxon>
    </lineage>
</organism>
<sequence length="314" mass="34595">MASSLLGQLQRLSPSIICTSSHGLDPHNTQGEAWLIIRAVNLGKRFGRLWALKNISLEIEGNVIAFLGPNGSGKTTLLTILAGLRYPSTGRAYVNGIEPYAEREKAVNMISFMFEKPRFNLSIRVRDIVRIVCEERGCSEEGEELAHKLGLDEFYNTALSDLSSGQAQLVGIWVSLACWDGIAIFDEPFAHLDFNRARALVEVIRSRKGVIFTTHTIEEAEALADHIVVLNRGMVVWSGSKDALLSSNVFELYPIEDRERIAAVLTKYGCSKVVDMGLTIIVKECDEEVLMRVLKEGAISGFRKAGVRAALIGS</sequence>
<dbReference type="Pfam" id="PF00005">
    <property type="entry name" value="ABC_tran"/>
    <property type="match status" value="1"/>
</dbReference>
<dbReference type="AlphaFoldDB" id="A0A7J3Z898"/>
<comment type="caution">
    <text evidence="6">The sequence shown here is derived from an EMBL/GenBank/DDBJ whole genome shotgun (WGS) entry which is preliminary data.</text>
</comment>
<dbReference type="GO" id="GO:0016887">
    <property type="term" value="F:ATP hydrolysis activity"/>
    <property type="evidence" value="ECO:0007669"/>
    <property type="project" value="InterPro"/>
</dbReference>
<protein>
    <submittedName>
        <fullName evidence="6">ABC transporter ATP-binding protein</fullName>
    </submittedName>
</protein>
<evidence type="ECO:0000256" key="2">
    <source>
        <dbReference type="ARBA" id="ARBA00022448"/>
    </source>
</evidence>
<dbReference type="EMBL" id="DRYQ01000090">
    <property type="protein sequence ID" value="HHQ50978.1"/>
    <property type="molecule type" value="Genomic_DNA"/>
</dbReference>
<name>A0A7J3Z898_9CREN</name>
<evidence type="ECO:0000256" key="3">
    <source>
        <dbReference type="ARBA" id="ARBA00022741"/>
    </source>
</evidence>
<dbReference type="PROSITE" id="PS50893">
    <property type="entry name" value="ABC_TRANSPORTER_2"/>
    <property type="match status" value="1"/>
</dbReference>
<proteinExistence type="inferred from homology"/>
<dbReference type="InterPro" id="IPR003439">
    <property type="entry name" value="ABC_transporter-like_ATP-bd"/>
</dbReference>
<dbReference type="Gene3D" id="3.40.50.300">
    <property type="entry name" value="P-loop containing nucleotide triphosphate hydrolases"/>
    <property type="match status" value="1"/>
</dbReference>
<dbReference type="PANTHER" id="PTHR42711">
    <property type="entry name" value="ABC TRANSPORTER ATP-BINDING PROTEIN"/>
    <property type="match status" value="1"/>
</dbReference>
<dbReference type="PANTHER" id="PTHR42711:SF5">
    <property type="entry name" value="ABC TRANSPORTER ATP-BINDING PROTEIN NATA"/>
    <property type="match status" value="1"/>
</dbReference>
<comment type="similarity">
    <text evidence="1">Belongs to the ABC transporter superfamily.</text>
</comment>
<dbReference type="GO" id="GO:0005524">
    <property type="term" value="F:ATP binding"/>
    <property type="evidence" value="ECO:0007669"/>
    <property type="project" value="UniProtKB-KW"/>
</dbReference>
<dbReference type="CDD" id="cd03230">
    <property type="entry name" value="ABC_DR_subfamily_A"/>
    <property type="match status" value="1"/>
</dbReference>